<dbReference type="PROSITE" id="PS00233">
    <property type="entry name" value="CHIT_BIND_RR_1"/>
    <property type="match status" value="1"/>
</dbReference>
<dbReference type="Pfam" id="PF00379">
    <property type="entry name" value="Chitin_bind_4"/>
    <property type="match status" value="1"/>
</dbReference>
<feature type="signal peptide" evidence="4">
    <location>
        <begin position="1"/>
        <end position="22"/>
    </location>
</feature>
<dbReference type="GO" id="GO:0005615">
    <property type="term" value="C:extracellular space"/>
    <property type="evidence" value="ECO:0007669"/>
    <property type="project" value="TreeGrafter"/>
</dbReference>
<dbReference type="PANTHER" id="PTHR12236">
    <property type="entry name" value="STRUCTURAL CONTITUENT OF CUTICLE"/>
    <property type="match status" value="1"/>
</dbReference>
<dbReference type="GO" id="GO:0031012">
    <property type="term" value="C:extracellular matrix"/>
    <property type="evidence" value="ECO:0007669"/>
    <property type="project" value="TreeGrafter"/>
</dbReference>
<dbReference type="PANTHER" id="PTHR12236:SF79">
    <property type="entry name" value="CUTICULAR PROTEIN 50CB-RELATED"/>
    <property type="match status" value="1"/>
</dbReference>
<dbReference type="AlphaFoldDB" id="A0A9P0F329"/>
<evidence type="ECO:0000256" key="2">
    <source>
        <dbReference type="PROSITE-ProRule" id="PRU00497"/>
    </source>
</evidence>
<accession>A0A9P0F329</accession>
<dbReference type="InterPro" id="IPR031311">
    <property type="entry name" value="CHIT_BIND_RR_consensus"/>
</dbReference>
<dbReference type="PROSITE" id="PS51155">
    <property type="entry name" value="CHIT_BIND_RR_2"/>
    <property type="match status" value="1"/>
</dbReference>
<gene>
    <name evidence="5" type="ORF">BEMITA_LOCUS8674</name>
</gene>
<dbReference type="Proteomes" id="UP001152759">
    <property type="component" value="Chromosome 5"/>
</dbReference>
<dbReference type="KEGG" id="btab:109034499"/>
<evidence type="ECO:0000256" key="3">
    <source>
        <dbReference type="SAM" id="MobiDB-lite"/>
    </source>
</evidence>
<keyword evidence="1 2" id="KW-0193">Cuticle</keyword>
<name>A0A9P0F329_BEMTA</name>
<evidence type="ECO:0000313" key="6">
    <source>
        <dbReference type="Proteomes" id="UP001152759"/>
    </source>
</evidence>
<feature type="region of interest" description="Disordered" evidence="3">
    <location>
        <begin position="137"/>
        <end position="169"/>
    </location>
</feature>
<evidence type="ECO:0000256" key="1">
    <source>
        <dbReference type="ARBA" id="ARBA00022460"/>
    </source>
</evidence>
<keyword evidence="6" id="KW-1185">Reference proteome</keyword>
<evidence type="ECO:0000313" key="5">
    <source>
        <dbReference type="EMBL" id="CAH0389897.1"/>
    </source>
</evidence>
<evidence type="ECO:0000256" key="4">
    <source>
        <dbReference type="SAM" id="SignalP"/>
    </source>
</evidence>
<dbReference type="EMBL" id="OU963866">
    <property type="protein sequence ID" value="CAH0389897.1"/>
    <property type="molecule type" value="Genomic_DNA"/>
</dbReference>
<protein>
    <recommendedName>
        <fullName evidence="7">Cuticular protein</fullName>
    </recommendedName>
</protein>
<feature type="chain" id="PRO_5040293085" description="Cuticular protein" evidence="4">
    <location>
        <begin position="23"/>
        <end position="169"/>
    </location>
</feature>
<evidence type="ECO:0008006" key="7">
    <source>
        <dbReference type="Google" id="ProtNLM"/>
    </source>
</evidence>
<sequence length="169" mass="19096">MQTTKTMQLFAVSVTLFVVVKAQYDFHGYGGGHHEEHHDDHHYHHPTPYGFGYGVQDHHKGLDFKQHEHSDGHKVNGEYAVLLPDGRYQIVKYEADWKNGYHADVKYYGEAKYPSHYKHEEYGHDYGHGLGEATGSAYNNLGHGHGHGHDELSGAGSGKHYVKAPQPQH</sequence>
<dbReference type="InterPro" id="IPR000618">
    <property type="entry name" value="Insect_cuticle"/>
</dbReference>
<organism evidence="5 6">
    <name type="scientific">Bemisia tabaci</name>
    <name type="common">Sweetpotato whitefly</name>
    <name type="synonym">Aleurodes tabaci</name>
    <dbReference type="NCBI Taxonomy" id="7038"/>
    <lineage>
        <taxon>Eukaryota</taxon>
        <taxon>Metazoa</taxon>
        <taxon>Ecdysozoa</taxon>
        <taxon>Arthropoda</taxon>
        <taxon>Hexapoda</taxon>
        <taxon>Insecta</taxon>
        <taxon>Pterygota</taxon>
        <taxon>Neoptera</taxon>
        <taxon>Paraneoptera</taxon>
        <taxon>Hemiptera</taxon>
        <taxon>Sternorrhyncha</taxon>
        <taxon>Aleyrodoidea</taxon>
        <taxon>Aleyrodidae</taxon>
        <taxon>Aleyrodinae</taxon>
        <taxon>Bemisia</taxon>
    </lineage>
</organism>
<keyword evidence="4" id="KW-0732">Signal</keyword>
<proteinExistence type="predicted"/>
<dbReference type="InterPro" id="IPR051217">
    <property type="entry name" value="Insect_Cuticle_Struc_Prot"/>
</dbReference>
<dbReference type="GO" id="GO:0042302">
    <property type="term" value="F:structural constituent of cuticle"/>
    <property type="evidence" value="ECO:0007669"/>
    <property type="project" value="UniProtKB-UniRule"/>
</dbReference>
<reference evidence="5" key="1">
    <citation type="submission" date="2021-12" db="EMBL/GenBank/DDBJ databases">
        <authorList>
            <person name="King R."/>
        </authorList>
    </citation>
    <scope>NUCLEOTIDE SEQUENCE</scope>
</reference>